<dbReference type="PROSITE" id="PS51120">
    <property type="entry name" value="LDLRB"/>
    <property type="match status" value="1"/>
</dbReference>
<evidence type="ECO:0000256" key="1">
    <source>
        <dbReference type="PROSITE-ProRule" id="PRU00461"/>
    </source>
</evidence>
<feature type="non-terminal residue" evidence="2">
    <location>
        <position position="1"/>
    </location>
</feature>
<dbReference type="GO" id="GO:0005041">
    <property type="term" value="F:low-density lipoprotein particle receptor activity"/>
    <property type="evidence" value="ECO:0007669"/>
    <property type="project" value="TreeGrafter"/>
</dbReference>
<accession>A0A0P7V0X6</accession>
<feature type="repeat" description="LDL-receptor class B" evidence="1">
    <location>
        <begin position="54"/>
        <end position="97"/>
    </location>
</feature>
<reference evidence="2 3" key="1">
    <citation type="submission" date="2015-08" db="EMBL/GenBank/DDBJ databases">
        <title>The genome of the Asian arowana (Scleropages formosus).</title>
        <authorList>
            <person name="Tan M.H."/>
            <person name="Gan H.M."/>
            <person name="Croft L.J."/>
            <person name="Austin C.M."/>
        </authorList>
    </citation>
    <scope>NUCLEOTIDE SEQUENCE [LARGE SCALE GENOMIC DNA]</scope>
    <source>
        <strain evidence="2">Aro1</strain>
    </source>
</reference>
<dbReference type="AlphaFoldDB" id="A0A0P7V0X6"/>
<dbReference type="SUPFAM" id="SSF63825">
    <property type="entry name" value="YWTD domain"/>
    <property type="match status" value="1"/>
</dbReference>
<comment type="caution">
    <text evidence="2">The sequence shown here is derived from an EMBL/GenBank/DDBJ whole genome shotgun (WGS) entry which is preliminary data.</text>
</comment>
<organism evidence="2 3">
    <name type="scientific">Scleropages formosus</name>
    <name type="common">Asian bonytongue</name>
    <name type="synonym">Osteoglossum formosum</name>
    <dbReference type="NCBI Taxonomy" id="113540"/>
    <lineage>
        <taxon>Eukaryota</taxon>
        <taxon>Metazoa</taxon>
        <taxon>Chordata</taxon>
        <taxon>Craniata</taxon>
        <taxon>Vertebrata</taxon>
        <taxon>Euteleostomi</taxon>
        <taxon>Actinopterygii</taxon>
        <taxon>Neopterygii</taxon>
        <taxon>Teleostei</taxon>
        <taxon>Osteoglossocephala</taxon>
        <taxon>Osteoglossomorpha</taxon>
        <taxon>Osteoglossiformes</taxon>
        <taxon>Osteoglossidae</taxon>
        <taxon>Scleropages</taxon>
    </lineage>
</organism>
<proteinExistence type="predicted"/>
<evidence type="ECO:0000313" key="3">
    <source>
        <dbReference type="Proteomes" id="UP000034805"/>
    </source>
</evidence>
<dbReference type="PANTHER" id="PTHR22722:SF5">
    <property type="entry name" value="LOW-DENSITY LIPOPROTEIN RECEPTOR-RELATED PROTEIN 1B"/>
    <property type="match status" value="1"/>
</dbReference>
<dbReference type="Gene3D" id="2.120.10.30">
    <property type="entry name" value="TolB, C-terminal domain"/>
    <property type="match status" value="1"/>
</dbReference>
<protein>
    <submittedName>
        <fullName evidence="2">Uncharacterized protein</fullName>
    </submittedName>
</protein>
<dbReference type="Proteomes" id="UP000034805">
    <property type="component" value="Unassembled WGS sequence"/>
</dbReference>
<sequence length="144" mass="16451">VEQMAIDWLTGNFYFVDRVSDRIFVCSQGKDTCVTVIDLDLHNPKGIVLDPLMGKLFFTDYGAQGKVERCNLDGTNRTRIVDYKVEQPTAIALDLVKKLVYWADAYLDYVEVVDYYGRNRHTVIQGNSVSSIWVKLLFSLNGFL</sequence>
<dbReference type="EMBL" id="JARO02005995">
    <property type="protein sequence ID" value="KPP65894.1"/>
    <property type="molecule type" value="Genomic_DNA"/>
</dbReference>
<evidence type="ECO:0000313" key="2">
    <source>
        <dbReference type="EMBL" id="KPP65894.1"/>
    </source>
</evidence>
<dbReference type="InterPro" id="IPR011042">
    <property type="entry name" value="6-blade_b-propeller_TolB-like"/>
</dbReference>
<dbReference type="InterPro" id="IPR000033">
    <property type="entry name" value="LDLR_classB_rpt"/>
</dbReference>
<dbReference type="InterPro" id="IPR051221">
    <property type="entry name" value="LDLR-related"/>
</dbReference>
<dbReference type="GO" id="GO:0005886">
    <property type="term" value="C:plasma membrane"/>
    <property type="evidence" value="ECO:0007669"/>
    <property type="project" value="TreeGrafter"/>
</dbReference>
<gene>
    <name evidence="2" type="ORF">Z043_115655</name>
</gene>
<dbReference type="GO" id="GO:0043235">
    <property type="term" value="C:receptor complex"/>
    <property type="evidence" value="ECO:0007669"/>
    <property type="project" value="TreeGrafter"/>
</dbReference>
<name>A0A0P7V0X6_SCLFO</name>
<dbReference type="PANTHER" id="PTHR22722">
    <property type="entry name" value="LOW-DENSITY LIPOPROTEIN RECEPTOR-RELATED PROTEIN 2-RELATED"/>
    <property type="match status" value="1"/>
</dbReference>
<dbReference type="SMART" id="SM00135">
    <property type="entry name" value="LY"/>
    <property type="match status" value="3"/>
</dbReference>